<keyword evidence="8" id="KW-0067">ATP-binding</keyword>
<keyword evidence="2" id="KW-0723">Serine/threonine-protein kinase</keyword>
<dbReference type="PANTHER" id="PTHR34590:SF5">
    <property type="entry name" value="OS04G0586500 PROTEIN"/>
    <property type="match status" value="1"/>
</dbReference>
<dbReference type="AlphaFoldDB" id="A0ABD3A5X6"/>
<evidence type="ECO:0000256" key="9">
    <source>
        <dbReference type="ARBA" id="ARBA00022989"/>
    </source>
</evidence>
<feature type="signal peptide" evidence="14">
    <location>
        <begin position="1"/>
        <end position="20"/>
    </location>
</feature>
<evidence type="ECO:0000256" key="5">
    <source>
        <dbReference type="ARBA" id="ARBA00022729"/>
    </source>
</evidence>
<dbReference type="EMBL" id="JBJUIK010000005">
    <property type="protein sequence ID" value="KAL3526613.1"/>
    <property type="molecule type" value="Genomic_DNA"/>
</dbReference>
<keyword evidence="5 14" id="KW-0732">Signal</keyword>
<keyword evidence="6" id="KW-0547">Nucleotide-binding</keyword>
<dbReference type="GO" id="GO:0016020">
    <property type="term" value="C:membrane"/>
    <property type="evidence" value="ECO:0007669"/>
    <property type="project" value="UniProtKB-SubCell"/>
</dbReference>
<dbReference type="InterPro" id="IPR045272">
    <property type="entry name" value="ANXUR1/2-like"/>
</dbReference>
<comment type="caution">
    <text evidence="16">The sequence shown here is derived from an EMBL/GenBank/DDBJ whole genome shotgun (WGS) entry which is preliminary data.</text>
</comment>
<feature type="compositionally biased region" description="Low complexity" evidence="12">
    <location>
        <begin position="546"/>
        <end position="555"/>
    </location>
</feature>
<evidence type="ECO:0000256" key="11">
    <source>
        <dbReference type="ARBA" id="ARBA00023180"/>
    </source>
</evidence>
<dbReference type="GO" id="GO:0004674">
    <property type="term" value="F:protein serine/threonine kinase activity"/>
    <property type="evidence" value="ECO:0007669"/>
    <property type="project" value="UniProtKB-KW"/>
</dbReference>
<evidence type="ECO:0000313" key="17">
    <source>
        <dbReference type="Proteomes" id="UP001630127"/>
    </source>
</evidence>
<name>A0ABD3A5X6_9GENT</name>
<accession>A0ABD3A5X6</accession>
<evidence type="ECO:0000256" key="6">
    <source>
        <dbReference type="ARBA" id="ARBA00022741"/>
    </source>
</evidence>
<evidence type="ECO:0000259" key="15">
    <source>
        <dbReference type="Pfam" id="PF12819"/>
    </source>
</evidence>
<evidence type="ECO:0000256" key="8">
    <source>
        <dbReference type="ARBA" id="ARBA00022840"/>
    </source>
</evidence>
<feature type="compositionally biased region" description="Acidic residues" evidence="12">
    <location>
        <begin position="536"/>
        <end position="545"/>
    </location>
</feature>
<sequence>MSTFVLYLHFLLNLFILAAANTPPYTPTDLILLNCGTSSIATTLDGRNWMDDDLNSLSRNNLANISLAATATEQHPSVPQVPYLTARIIRSQFFYSFPVSPGKKFLRLYFYPASYTGGFNKTESFFTVTANNYTLLSNFSAFLAVSAEKPPVAYLVKEFIVNIVQDNYFLNVIFLPSSNSYAFVNGIEVVSTPDNLYMGAHDRNNNPLKFVNNLNSFFEEFDENKTAFETLYRLNVGGNDVSVTDDTGMFREWSRDDNFLSGGDEGNPLRNDTMIVEYTSQTPNYTAPAIVYTTARAMGMYSDKFNLTWIFSVDSGYLYLLRLHFCEMMPYLINSPNQRVFTIFINNRTAEQVADVILWTGGSEIPIFRDFVVFVPNPTGGRPAKQDLFLALHPAKEANPVYLDAILNGIEIFKLNSSDGSLAGTNHELVLDPTSPAPNPGSNKKKSGGRWGILFAVIGGVVGGVAVVLILLGFLIFRRRRGMKDRDYNSRIERPGMNDVVWRLKFALQLQEAAENDEGGGRLPFSSLFITHETTTEDDTNDEFSESSAAAEAAF</sequence>
<keyword evidence="4 13" id="KW-0812">Transmembrane</keyword>
<feature type="chain" id="PRO_5044751564" description="Malectin-like domain-containing protein" evidence="14">
    <location>
        <begin position="21"/>
        <end position="555"/>
    </location>
</feature>
<feature type="domain" description="Malectin-like" evidence="15">
    <location>
        <begin position="33"/>
        <end position="414"/>
    </location>
</feature>
<dbReference type="Pfam" id="PF12819">
    <property type="entry name" value="Malectin_like"/>
    <property type="match status" value="1"/>
</dbReference>
<feature type="region of interest" description="Disordered" evidence="12">
    <location>
        <begin position="535"/>
        <end position="555"/>
    </location>
</feature>
<dbReference type="InterPro" id="IPR024788">
    <property type="entry name" value="Malectin-like_Carb-bd_dom"/>
</dbReference>
<protein>
    <recommendedName>
        <fullName evidence="15">Malectin-like domain-containing protein</fullName>
    </recommendedName>
</protein>
<evidence type="ECO:0000256" key="4">
    <source>
        <dbReference type="ARBA" id="ARBA00022692"/>
    </source>
</evidence>
<keyword evidence="17" id="KW-1185">Reference proteome</keyword>
<keyword evidence="3" id="KW-0808">Transferase</keyword>
<dbReference type="GO" id="GO:0005524">
    <property type="term" value="F:ATP binding"/>
    <property type="evidence" value="ECO:0007669"/>
    <property type="project" value="UniProtKB-KW"/>
</dbReference>
<evidence type="ECO:0000256" key="7">
    <source>
        <dbReference type="ARBA" id="ARBA00022777"/>
    </source>
</evidence>
<evidence type="ECO:0000256" key="13">
    <source>
        <dbReference type="SAM" id="Phobius"/>
    </source>
</evidence>
<evidence type="ECO:0000256" key="12">
    <source>
        <dbReference type="SAM" id="MobiDB-lite"/>
    </source>
</evidence>
<dbReference type="PANTHER" id="PTHR34590">
    <property type="entry name" value="OS03G0124300 PROTEIN-RELATED"/>
    <property type="match status" value="1"/>
</dbReference>
<keyword evidence="7" id="KW-0418">Kinase</keyword>
<keyword evidence="9 13" id="KW-1133">Transmembrane helix</keyword>
<dbReference type="Proteomes" id="UP001630127">
    <property type="component" value="Unassembled WGS sequence"/>
</dbReference>
<comment type="subcellular location">
    <subcellularLocation>
        <location evidence="1">Membrane</location>
        <topology evidence="1">Single-pass type I membrane protein</topology>
    </subcellularLocation>
</comment>
<keyword evidence="10 13" id="KW-0472">Membrane</keyword>
<keyword evidence="11" id="KW-0325">Glycoprotein</keyword>
<reference evidence="16 17" key="1">
    <citation type="submission" date="2024-11" db="EMBL/GenBank/DDBJ databases">
        <title>A near-complete genome assembly of Cinchona calisaya.</title>
        <authorList>
            <person name="Lian D.C."/>
            <person name="Zhao X.W."/>
            <person name="Wei L."/>
        </authorList>
    </citation>
    <scope>NUCLEOTIDE SEQUENCE [LARGE SCALE GENOMIC DNA]</scope>
    <source>
        <tissue evidence="16">Nenye</tissue>
    </source>
</reference>
<evidence type="ECO:0000256" key="2">
    <source>
        <dbReference type="ARBA" id="ARBA00022527"/>
    </source>
</evidence>
<dbReference type="Gene3D" id="2.60.120.430">
    <property type="entry name" value="Galactose-binding lectin"/>
    <property type="match status" value="2"/>
</dbReference>
<evidence type="ECO:0000313" key="16">
    <source>
        <dbReference type="EMBL" id="KAL3526613.1"/>
    </source>
</evidence>
<evidence type="ECO:0000256" key="10">
    <source>
        <dbReference type="ARBA" id="ARBA00023136"/>
    </source>
</evidence>
<proteinExistence type="predicted"/>
<gene>
    <name evidence="16" type="ORF">ACH5RR_011269</name>
</gene>
<evidence type="ECO:0000256" key="1">
    <source>
        <dbReference type="ARBA" id="ARBA00004479"/>
    </source>
</evidence>
<evidence type="ECO:0000256" key="14">
    <source>
        <dbReference type="SAM" id="SignalP"/>
    </source>
</evidence>
<evidence type="ECO:0000256" key="3">
    <source>
        <dbReference type="ARBA" id="ARBA00022679"/>
    </source>
</evidence>
<organism evidence="16 17">
    <name type="scientific">Cinchona calisaya</name>
    <dbReference type="NCBI Taxonomy" id="153742"/>
    <lineage>
        <taxon>Eukaryota</taxon>
        <taxon>Viridiplantae</taxon>
        <taxon>Streptophyta</taxon>
        <taxon>Embryophyta</taxon>
        <taxon>Tracheophyta</taxon>
        <taxon>Spermatophyta</taxon>
        <taxon>Magnoliopsida</taxon>
        <taxon>eudicotyledons</taxon>
        <taxon>Gunneridae</taxon>
        <taxon>Pentapetalae</taxon>
        <taxon>asterids</taxon>
        <taxon>lamiids</taxon>
        <taxon>Gentianales</taxon>
        <taxon>Rubiaceae</taxon>
        <taxon>Cinchonoideae</taxon>
        <taxon>Cinchoneae</taxon>
        <taxon>Cinchona</taxon>
    </lineage>
</organism>
<feature type="transmembrane region" description="Helical" evidence="13">
    <location>
        <begin position="451"/>
        <end position="477"/>
    </location>
</feature>
<dbReference type="FunFam" id="2.60.120.430:FF:000007">
    <property type="entry name" value="FERONIA receptor-like kinase"/>
    <property type="match status" value="1"/>
</dbReference>
<dbReference type="FunFam" id="2.60.120.430:FF:000003">
    <property type="entry name" value="FERONIA receptor-like kinase"/>
    <property type="match status" value="1"/>
</dbReference>